<proteinExistence type="predicted"/>
<dbReference type="EMBL" id="CP159992">
    <property type="protein sequence ID" value="XCP93148.1"/>
    <property type="molecule type" value="Genomic_DNA"/>
</dbReference>
<dbReference type="Pfam" id="PF13315">
    <property type="entry name" value="DUF4085"/>
    <property type="match status" value="1"/>
</dbReference>
<reference evidence="1" key="1">
    <citation type="submission" date="2024-05" db="EMBL/GenBank/DDBJ databases">
        <title>Draft genome assemblies of 36 bacteria isolated from hibernating arctic ground squirrels.</title>
        <authorList>
            <person name="McKee H."/>
            <person name="Mullen L."/>
            <person name="Drown D.M."/>
            <person name="Duddleston K.N."/>
        </authorList>
    </citation>
    <scope>NUCLEOTIDE SEQUENCE</scope>
    <source>
        <strain evidence="1">AN1007</strain>
    </source>
</reference>
<protein>
    <submittedName>
        <fullName evidence="1">DUF4085 family protein</fullName>
    </submittedName>
</protein>
<dbReference type="RefSeq" id="WP_366289683.1">
    <property type="nucleotide sequence ID" value="NZ_CP159992.1"/>
</dbReference>
<name>A0AAU8N5Q2_9BACL</name>
<sequence>MKFLTNEWYDLCQQTGLHFGMRVHRGAASLDEALFERLYKRKEKEYVKFQREMYDTDPRYMLEHDGQVLTRADKAFSGEEVTPADQIVYHMPPEERERIENMIAEFDARPAFDTKKCKEDYEQSMRGHYEFHAERLPAEILEQIADIRVFSLGYCTREVMEQLKKKSAENTEEMQRVQQAYREVMAAQQIPVDVRRRIQFHDCTVTELLTGDDLVIRFDTDGGFTEVNKLTLTAAEIVKQKGEIVGTYWLYEELYRIDNGYELHVLLDGGSKPELIVRCADIIAEIE</sequence>
<evidence type="ECO:0000313" key="1">
    <source>
        <dbReference type="EMBL" id="XCP93148.1"/>
    </source>
</evidence>
<gene>
    <name evidence="1" type="ORF">ABXS70_18135</name>
</gene>
<dbReference type="AlphaFoldDB" id="A0AAU8N5Q2"/>
<accession>A0AAU8N5Q2</accession>
<dbReference type="InterPro" id="IPR025144">
    <property type="entry name" value="DUF4085"/>
</dbReference>
<organism evidence="1">
    <name type="scientific">Paenibacillus sp. AN1007</name>
    <dbReference type="NCBI Taxonomy" id="3151385"/>
    <lineage>
        <taxon>Bacteria</taxon>
        <taxon>Bacillati</taxon>
        <taxon>Bacillota</taxon>
        <taxon>Bacilli</taxon>
        <taxon>Bacillales</taxon>
        <taxon>Paenibacillaceae</taxon>
        <taxon>Paenibacillus</taxon>
    </lineage>
</organism>